<dbReference type="Pfam" id="PF03372">
    <property type="entry name" value="Exo_endo_phos"/>
    <property type="match status" value="1"/>
</dbReference>
<reference evidence="3" key="1">
    <citation type="journal article" date="2019" name="Int. J. Syst. Evol. Microbiol.">
        <title>The Global Catalogue of Microorganisms (GCM) 10K type strain sequencing project: providing services to taxonomists for standard genome sequencing and annotation.</title>
        <authorList>
            <consortium name="The Broad Institute Genomics Platform"/>
            <consortium name="The Broad Institute Genome Sequencing Center for Infectious Disease"/>
            <person name="Wu L."/>
            <person name="Ma J."/>
        </authorList>
    </citation>
    <scope>NUCLEOTIDE SEQUENCE [LARGE SCALE GENOMIC DNA]</scope>
    <source>
        <strain evidence="3">CGMCC 1.15922</strain>
    </source>
</reference>
<dbReference type="EMBL" id="BNAH01000006">
    <property type="protein sequence ID" value="GHE89482.1"/>
    <property type="molecule type" value="Genomic_DNA"/>
</dbReference>
<evidence type="ECO:0000313" key="3">
    <source>
        <dbReference type="Proteomes" id="UP000626370"/>
    </source>
</evidence>
<protein>
    <recommendedName>
        <fullName evidence="1">Endonuclease/exonuclease/phosphatase domain-containing protein</fullName>
    </recommendedName>
</protein>
<evidence type="ECO:0000313" key="2">
    <source>
        <dbReference type="EMBL" id="GHE89482.1"/>
    </source>
</evidence>
<comment type="caution">
    <text evidence="2">The sequence shown here is derived from an EMBL/GenBank/DDBJ whole genome shotgun (WGS) entry which is preliminary data.</text>
</comment>
<dbReference type="Proteomes" id="UP000626370">
    <property type="component" value="Unassembled WGS sequence"/>
</dbReference>
<name>A0ABQ3INH8_9GAMM</name>
<organism evidence="2 3">
    <name type="scientific">Thalassotalea profundi</name>
    <dbReference type="NCBI Taxonomy" id="2036687"/>
    <lineage>
        <taxon>Bacteria</taxon>
        <taxon>Pseudomonadati</taxon>
        <taxon>Pseudomonadota</taxon>
        <taxon>Gammaproteobacteria</taxon>
        <taxon>Alteromonadales</taxon>
        <taxon>Colwelliaceae</taxon>
        <taxon>Thalassotalea</taxon>
    </lineage>
</organism>
<keyword evidence="3" id="KW-1185">Reference proteome</keyword>
<sequence length="248" mass="28207">MLDFQININPLNTNKNSKPSFTLITANIGEGIELKKLKAAIRFYNPDVFLFQESGRLLGTKVFKSYPFQDCKNNLCFISKYPFKKINSLNNAMYKGYGDWAAFYELKINNEKVNIVNVHFPSVRSIFPRFSNIAKVHSNRELAALIISSWGASKNKVIISGDFNMSTSEGIYRRTFNQFNNALSIQGNGFNNTLNYNYKGLKLPGVRIDHILFSDEFNIEKATVLETLGGDHYPVLSQFSLKEADLNE</sequence>
<proteinExistence type="predicted"/>
<dbReference type="SUPFAM" id="SSF56219">
    <property type="entry name" value="DNase I-like"/>
    <property type="match status" value="1"/>
</dbReference>
<dbReference type="InterPro" id="IPR005135">
    <property type="entry name" value="Endo/exonuclease/phosphatase"/>
</dbReference>
<accession>A0ABQ3INH8</accession>
<dbReference type="Gene3D" id="3.60.10.10">
    <property type="entry name" value="Endonuclease/exonuclease/phosphatase"/>
    <property type="match status" value="1"/>
</dbReference>
<dbReference type="InterPro" id="IPR036691">
    <property type="entry name" value="Endo/exonu/phosph_ase_sf"/>
</dbReference>
<feature type="domain" description="Endonuclease/exonuclease/phosphatase" evidence="1">
    <location>
        <begin position="25"/>
        <end position="232"/>
    </location>
</feature>
<gene>
    <name evidence="2" type="ORF">GCM10011501_18800</name>
</gene>
<evidence type="ECO:0000259" key="1">
    <source>
        <dbReference type="Pfam" id="PF03372"/>
    </source>
</evidence>
<dbReference type="RefSeq" id="WP_189378007.1">
    <property type="nucleotide sequence ID" value="NZ_BNAH01000006.1"/>
</dbReference>